<dbReference type="InterPro" id="IPR001480">
    <property type="entry name" value="Bulb-type_lectin_dom"/>
</dbReference>
<feature type="chain" id="PRO_5027073652" evidence="1">
    <location>
        <begin position="24"/>
        <end position="139"/>
    </location>
</feature>
<dbReference type="InterPro" id="IPR036426">
    <property type="entry name" value="Bulb-type_lectin_dom_sf"/>
</dbReference>
<feature type="domain" description="Bulb-type lectin" evidence="2">
    <location>
        <begin position="24"/>
        <end position="134"/>
    </location>
</feature>
<dbReference type="AlphaFoldDB" id="A0A6N6VTA8"/>
<name>A0A6N6VTA8_9BACT</name>
<feature type="signal peptide" evidence="1">
    <location>
        <begin position="1"/>
        <end position="23"/>
    </location>
</feature>
<evidence type="ECO:0000313" key="3">
    <source>
        <dbReference type="EMBL" id="KAB8038786.1"/>
    </source>
</evidence>
<proteinExistence type="predicted"/>
<evidence type="ECO:0000256" key="1">
    <source>
        <dbReference type="SAM" id="SignalP"/>
    </source>
</evidence>
<keyword evidence="4" id="KW-1185">Reference proteome</keyword>
<dbReference type="SMART" id="SM00108">
    <property type="entry name" value="B_lectin"/>
    <property type="match status" value="1"/>
</dbReference>
<dbReference type="RefSeq" id="WP_153420115.1">
    <property type="nucleotide sequence ID" value="NZ_WFLM01000003.1"/>
</dbReference>
<keyword evidence="1" id="KW-0732">Signal</keyword>
<dbReference type="Proteomes" id="UP000437748">
    <property type="component" value="Unassembled WGS sequence"/>
</dbReference>
<reference evidence="3 4" key="1">
    <citation type="submission" date="2019-10" db="EMBL/GenBank/DDBJ databases">
        <title>New species of Slilvanegrellaceae.</title>
        <authorList>
            <person name="Pitt A."/>
            <person name="Hahn M.W."/>
        </authorList>
    </citation>
    <scope>NUCLEOTIDE SEQUENCE [LARGE SCALE GENOMIC DNA]</scope>
    <source>
        <strain evidence="3 4">SP-Ram-0.45-NSY-1</strain>
    </source>
</reference>
<dbReference type="CDD" id="cd00028">
    <property type="entry name" value="B_lectin"/>
    <property type="match status" value="1"/>
</dbReference>
<evidence type="ECO:0000313" key="4">
    <source>
        <dbReference type="Proteomes" id="UP000437748"/>
    </source>
</evidence>
<accession>A0A6N6VTA8</accession>
<dbReference type="PROSITE" id="PS50927">
    <property type="entry name" value="BULB_LECTIN"/>
    <property type="match status" value="1"/>
</dbReference>
<sequence length="139" mass="15416">MLKKALLLSSVAVSLFASMSAFSLDRLMPNQYITSGQRLDSARGCFHLDMQSDGNLVIYRSSNGQAIWSSKTQNTGTYFAVMQADGNFVTYNYAGKPTWNSRTNNHEGSWVVLQDDGNLVVYAYNSLRPLWSSGTVTHC</sequence>
<dbReference type="EMBL" id="WFLM01000003">
    <property type="protein sequence ID" value="KAB8038786.1"/>
    <property type="molecule type" value="Genomic_DNA"/>
</dbReference>
<dbReference type="SUPFAM" id="SSF51110">
    <property type="entry name" value="alpha-D-mannose-specific plant lectins"/>
    <property type="match status" value="1"/>
</dbReference>
<protein>
    <submittedName>
        <fullName evidence="3">Lectin</fullName>
    </submittedName>
</protein>
<dbReference type="Gene3D" id="2.90.10.10">
    <property type="entry name" value="Bulb-type lectin domain"/>
    <property type="match status" value="2"/>
</dbReference>
<organism evidence="3 4">
    <name type="scientific">Silvanigrella paludirubra</name>
    <dbReference type="NCBI Taxonomy" id="2499159"/>
    <lineage>
        <taxon>Bacteria</taxon>
        <taxon>Pseudomonadati</taxon>
        <taxon>Bdellovibrionota</taxon>
        <taxon>Oligoflexia</taxon>
        <taxon>Silvanigrellales</taxon>
        <taxon>Silvanigrellaceae</taxon>
        <taxon>Silvanigrella</taxon>
    </lineage>
</organism>
<evidence type="ECO:0000259" key="2">
    <source>
        <dbReference type="PROSITE" id="PS50927"/>
    </source>
</evidence>
<gene>
    <name evidence="3" type="ORF">GCL60_07945</name>
</gene>
<dbReference type="OrthoDB" id="8592010at2"/>
<comment type="caution">
    <text evidence="3">The sequence shown here is derived from an EMBL/GenBank/DDBJ whole genome shotgun (WGS) entry which is preliminary data.</text>
</comment>